<evidence type="ECO:0000313" key="7">
    <source>
        <dbReference type="EMBL" id="MCM5682741.1"/>
    </source>
</evidence>
<comment type="caution">
    <text evidence="7">The sequence shown here is derived from an EMBL/GenBank/DDBJ whole genome shotgun (WGS) entry which is preliminary data.</text>
</comment>
<organism evidence="7 8">
    <name type="scientific">Caldimonas mangrovi</name>
    <dbReference type="NCBI Taxonomy" id="2944811"/>
    <lineage>
        <taxon>Bacteria</taxon>
        <taxon>Pseudomonadati</taxon>
        <taxon>Pseudomonadota</taxon>
        <taxon>Betaproteobacteria</taxon>
        <taxon>Burkholderiales</taxon>
        <taxon>Sphaerotilaceae</taxon>
        <taxon>Caldimonas</taxon>
    </lineage>
</organism>
<dbReference type="InterPro" id="IPR050307">
    <property type="entry name" value="Sterol_Desaturase_Related"/>
</dbReference>
<dbReference type="InterPro" id="IPR006694">
    <property type="entry name" value="Fatty_acid_hydroxylase"/>
</dbReference>
<feature type="transmembrane region" description="Helical" evidence="5">
    <location>
        <begin position="67"/>
        <end position="89"/>
    </location>
</feature>
<accession>A0ABT0YX32</accession>
<sequence length="272" mass="30495">MPAPVCPFAFALQVWPAIWAGDLLRYLVPAGLVTLILALLPAAWITRRSVRARQPAAGQRRRELLHSLVTVLVFSANGAFIAAGAQAGLLTVYTDWNERSAFYAVASLVLLTVLHDTWFYWTHRLLHRPGLFRWLHLTHHRSVAPTPWAAYSFSAGEAVVQAVFLDLALLALPLHPLVIVVFLTHMIVRNVLGHAGVELIPGGWLAGWWGRWLTTALHHDMHHAGGHHNYGLYFTWWDRCCGTEHPDYQRRLAELVDRAGRLAPKETALGKN</sequence>
<protein>
    <submittedName>
        <fullName evidence="7">Sterol desaturase family protein</fullName>
    </submittedName>
</protein>
<proteinExistence type="predicted"/>
<evidence type="ECO:0000256" key="5">
    <source>
        <dbReference type="SAM" id="Phobius"/>
    </source>
</evidence>
<keyword evidence="2 5" id="KW-0812">Transmembrane</keyword>
<evidence type="ECO:0000256" key="4">
    <source>
        <dbReference type="ARBA" id="ARBA00023136"/>
    </source>
</evidence>
<name>A0ABT0YX32_9BURK</name>
<keyword evidence="8" id="KW-1185">Reference proteome</keyword>
<evidence type="ECO:0000256" key="2">
    <source>
        <dbReference type="ARBA" id="ARBA00022692"/>
    </source>
</evidence>
<feature type="transmembrane region" description="Helical" evidence="5">
    <location>
        <begin position="170"/>
        <end position="188"/>
    </location>
</feature>
<feature type="domain" description="Fatty acid hydroxylase" evidence="6">
    <location>
        <begin position="109"/>
        <end position="243"/>
    </location>
</feature>
<dbReference type="Pfam" id="PF04116">
    <property type="entry name" value="FA_hydroxylase"/>
    <property type="match status" value="1"/>
</dbReference>
<evidence type="ECO:0000259" key="6">
    <source>
        <dbReference type="Pfam" id="PF04116"/>
    </source>
</evidence>
<dbReference type="RefSeq" id="WP_251781283.1">
    <property type="nucleotide sequence ID" value="NZ_JAMKFE010000022.1"/>
</dbReference>
<evidence type="ECO:0000256" key="3">
    <source>
        <dbReference type="ARBA" id="ARBA00022989"/>
    </source>
</evidence>
<keyword evidence="3 5" id="KW-1133">Transmembrane helix</keyword>
<feature type="transmembrane region" description="Helical" evidence="5">
    <location>
        <begin position="26"/>
        <end position="46"/>
    </location>
</feature>
<reference evidence="7" key="1">
    <citation type="submission" date="2022-05" db="EMBL/GenBank/DDBJ databases">
        <title>Schlegelella sp. nov., isolated from mangrove soil.</title>
        <authorList>
            <person name="Liu Y."/>
            <person name="Ge X."/>
            <person name="Liu W."/>
        </authorList>
    </citation>
    <scope>NUCLEOTIDE SEQUENCE</scope>
    <source>
        <strain evidence="7">S2-27</strain>
    </source>
</reference>
<evidence type="ECO:0000256" key="1">
    <source>
        <dbReference type="ARBA" id="ARBA00004370"/>
    </source>
</evidence>
<dbReference type="Proteomes" id="UP001165541">
    <property type="component" value="Unassembled WGS sequence"/>
</dbReference>
<feature type="transmembrane region" description="Helical" evidence="5">
    <location>
        <begin position="101"/>
        <end position="121"/>
    </location>
</feature>
<keyword evidence="4 5" id="KW-0472">Membrane</keyword>
<dbReference type="PANTHER" id="PTHR11863">
    <property type="entry name" value="STEROL DESATURASE"/>
    <property type="match status" value="1"/>
</dbReference>
<comment type="subcellular location">
    <subcellularLocation>
        <location evidence="1">Membrane</location>
    </subcellularLocation>
</comment>
<gene>
    <name evidence="7" type="ORF">M8A51_24685</name>
</gene>
<dbReference type="EMBL" id="JAMKFE010000022">
    <property type="protein sequence ID" value="MCM5682741.1"/>
    <property type="molecule type" value="Genomic_DNA"/>
</dbReference>
<evidence type="ECO:0000313" key="8">
    <source>
        <dbReference type="Proteomes" id="UP001165541"/>
    </source>
</evidence>